<evidence type="ECO:0000313" key="1">
    <source>
        <dbReference type="EMBL" id="KAG8001185.1"/>
    </source>
</evidence>
<name>A0ACB7EH41_NIBAL</name>
<sequence>RCSYFELESSGVREEIRYHYRFKGKPRSESFPYRLADGQWHKIALTISASHLLLHVDCNRIYERVIDPPQMELTPGSGVWLGQHSHKHGLFKRERVLFHGVRHVVPLCYSSTNQTLAPQFDSHCAFSFILEPRGRACPTCSDFLSLVQGIMDLQELLAKMTLKLNYAESRLTQLEGCHCERTCNANGLVYRDKELWVEPENCRNCACKNGVVECRRIFCPPANCSEDSLPVHVDGTCCKKCRPKCTYMGQTFSEGKRFLSRSCRECKNGLMVKVTENCPELNCTVSEQILPDGRCCNVCRVLFVVGAELGSA</sequence>
<keyword evidence="1" id="KW-0418">Kinase</keyword>
<reference evidence="1" key="1">
    <citation type="submission" date="2020-04" db="EMBL/GenBank/DDBJ databases">
        <title>A chromosome-scale assembly and high-density genetic map of the yellow drum (Nibea albiflora) genome.</title>
        <authorList>
            <person name="Xu D."/>
            <person name="Zhang W."/>
            <person name="Chen R."/>
            <person name="Tan P."/>
            <person name="Wang L."/>
            <person name="Song H."/>
            <person name="Tian L."/>
            <person name="Zhu Q."/>
            <person name="Wang B."/>
        </authorList>
    </citation>
    <scope>NUCLEOTIDE SEQUENCE</scope>
    <source>
        <strain evidence="1">ZJHYS-2018</strain>
    </source>
</reference>
<gene>
    <name evidence="1" type="primary">NELL1</name>
    <name evidence="1" type="ORF">GBF38_006745</name>
</gene>
<protein>
    <submittedName>
        <fullName evidence="1">Protein kinase C-binding protein NELL1</fullName>
    </submittedName>
</protein>
<keyword evidence="1" id="KW-0808">Transferase</keyword>
<evidence type="ECO:0000313" key="2">
    <source>
        <dbReference type="Proteomes" id="UP000805704"/>
    </source>
</evidence>
<proteinExistence type="predicted"/>
<accession>A0ACB7EH41</accession>
<comment type="caution">
    <text evidence="1">The sequence shown here is derived from an EMBL/GenBank/DDBJ whole genome shotgun (WGS) entry which is preliminary data.</text>
</comment>
<dbReference type="Proteomes" id="UP000805704">
    <property type="component" value="Chromosome 7"/>
</dbReference>
<dbReference type="EMBL" id="CM024795">
    <property type="protein sequence ID" value="KAG8001185.1"/>
    <property type="molecule type" value="Genomic_DNA"/>
</dbReference>
<keyword evidence="2" id="KW-1185">Reference proteome</keyword>
<feature type="non-terminal residue" evidence="1">
    <location>
        <position position="1"/>
    </location>
</feature>
<organism evidence="1 2">
    <name type="scientific">Nibea albiflora</name>
    <name type="common">Yellow drum</name>
    <name type="synonym">Corvina albiflora</name>
    <dbReference type="NCBI Taxonomy" id="240163"/>
    <lineage>
        <taxon>Eukaryota</taxon>
        <taxon>Metazoa</taxon>
        <taxon>Chordata</taxon>
        <taxon>Craniata</taxon>
        <taxon>Vertebrata</taxon>
        <taxon>Euteleostomi</taxon>
        <taxon>Actinopterygii</taxon>
        <taxon>Neopterygii</taxon>
        <taxon>Teleostei</taxon>
        <taxon>Neoteleostei</taxon>
        <taxon>Acanthomorphata</taxon>
        <taxon>Eupercaria</taxon>
        <taxon>Sciaenidae</taxon>
        <taxon>Nibea</taxon>
    </lineage>
</organism>